<feature type="transmembrane region" description="Helical" evidence="1">
    <location>
        <begin position="89"/>
        <end position="122"/>
    </location>
</feature>
<dbReference type="InterPro" id="IPR049177">
    <property type="entry name" value="MgtC_SapB_SrpB_YhiD_N"/>
</dbReference>
<keyword evidence="1" id="KW-0472">Membrane</keyword>
<evidence type="ECO:0000259" key="3">
    <source>
        <dbReference type="Pfam" id="PF13194"/>
    </source>
</evidence>
<feature type="transmembrane region" description="Helical" evidence="1">
    <location>
        <begin position="172"/>
        <end position="190"/>
    </location>
</feature>
<feature type="transmembrane region" description="Helical" evidence="1">
    <location>
        <begin position="391"/>
        <end position="410"/>
    </location>
</feature>
<name>A0ABW3PHE9_9PROT</name>
<gene>
    <name evidence="4" type="ORF">ACFQ2T_10710</name>
</gene>
<protein>
    <submittedName>
        <fullName evidence="4">MgtC/SapB family protein</fullName>
    </submittedName>
</protein>
<reference evidence="5" key="1">
    <citation type="journal article" date="2019" name="Int. J. Syst. Evol. Microbiol.">
        <title>The Global Catalogue of Microorganisms (GCM) 10K type strain sequencing project: providing services to taxonomists for standard genome sequencing and annotation.</title>
        <authorList>
            <consortium name="The Broad Institute Genomics Platform"/>
            <consortium name="The Broad Institute Genome Sequencing Center for Infectious Disease"/>
            <person name="Wu L."/>
            <person name="Ma J."/>
        </authorList>
    </citation>
    <scope>NUCLEOTIDE SEQUENCE [LARGE SCALE GENOMIC DNA]</scope>
    <source>
        <strain evidence="5">CCUG 58411</strain>
    </source>
</reference>
<proteinExistence type="predicted"/>
<feature type="transmembrane region" description="Helical" evidence="1">
    <location>
        <begin position="299"/>
        <end position="318"/>
    </location>
</feature>
<dbReference type="EMBL" id="JBHTLN010000002">
    <property type="protein sequence ID" value="MFD1122976.1"/>
    <property type="molecule type" value="Genomic_DNA"/>
</dbReference>
<feature type="transmembrane region" description="Helical" evidence="1">
    <location>
        <begin position="259"/>
        <end position="279"/>
    </location>
</feature>
<evidence type="ECO:0000259" key="2">
    <source>
        <dbReference type="Pfam" id="PF02308"/>
    </source>
</evidence>
<dbReference type="PANTHER" id="PTHR39084">
    <property type="entry name" value="MEMBRANE PROTEIN-RELATED"/>
    <property type="match status" value="1"/>
</dbReference>
<feature type="transmembrane region" description="Helical" evidence="1">
    <location>
        <begin position="231"/>
        <end position="252"/>
    </location>
</feature>
<feature type="transmembrane region" description="Helical" evidence="1">
    <location>
        <begin position="44"/>
        <end position="77"/>
    </location>
</feature>
<dbReference type="RefSeq" id="WP_379034245.1">
    <property type="nucleotide sequence ID" value="NZ_JBHTLN010000002.1"/>
</dbReference>
<dbReference type="Pfam" id="PF13194">
    <property type="entry name" value="DUF4010"/>
    <property type="match status" value="1"/>
</dbReference>
<feature type="domain" description="DUF4010" evidence="3">
    <location>
        <begin position="177"/>
        <end position="385"/>
    </location>
</feature>
<dbReference type="Proteomes" id="UP001597206">
    <property type="component" value="Unassembled WGS sequence"/>
</dbReference>
<keyword evidence="1" id="KW-1133">Transmembrane helix</keyword>
<dbReference type="Pfam" id="PF02308">
    <property type="entry name" value="MgtC"/>
    <property type="match status" value="1"/>
</dbReference>
<dbReference type="PANTHER" id="PTHR39084:SF1">
    <property type="entry name" value="DUF4010 DOMAIN-CONTAINING PROTEIN"/>
    <property type="match status" value="1"/>
</dbReference>
<evidence type="ECO:0000256" key="1">
    <source>
        <dbReference type="SAM" id="Phobius"/>
    </source>
</evidence>
<feature type="transmembrane region" description="Helical" evidence="1">
    <location>
        <begin position="142"/>
        <end position="160"/>
    </location>
</feature>
<evidence type="ECO:0000313" key="5">
    <source>
        <dbReference type="Proteomes" id="UP001597206"/>
    </source>
</evidence>
<evidence type="ECO:0000313" key="4">
    <source>
        <dbReference type="EMBL" id="MFD1122976.1"/>
    </source>
</evidence>
<keyword evidence="1" id="KW-0812">Transmembrane</keyword>
<feature type="transmembrane region" description="Helical" evidence="1">
    <location>
        <begin position="6"/>
        <end position="23"/>
    </location>
</feature>
<organism evidence="4 5">
    <name type="scientific">Methylophilus flavus</name>
    <dbReference type="NCBI Taxonomy" id="640084"/>
    <lineage>
        <taxon>Bacteria</taxon>
        <taxon>Pseudomonadati</taxon>
        <taxon>Pseudomonadota</taxon>
        <taxon>Betaproteobacteria</taxon>
        <taxon>Nitrosomonadales</taxon>
        <taxon>Methylophilaceae</taxon>
        <taxon>Methylophilus</taxon>
    </lineage>
</organism>
<accession>A0ABW3PHE9</accession>
<feature type="domain" description="MgtC/SapB/SrpB/YhiD N-terminal" evidence="2">
    <location>
        <begin position="12"/>
        <end position="128"/>
    </location>
</feature>
<sequence>MNFDSLVFLNFTIALGIGLLIGAERERNKGAGLGKSSEGIRTFTIATLLGAVTAFIHFWLFVVAILCVLVFAAIAYYKQLTEHPGITTEIALILSVILGGLCISAPDLAASIAVMMAILLAAKDTIHGFILSIVSREELNDFLILAASTVIILPLVPNDFIGPFNAINPRNLWLIVILVMVVGTLGHVLLRVLGERIGLPIVGLLSGFISSIATVTTMAERAIETPTLMSGAIAGATLSSLATVLLLAILLLLVNPPTFLALAWPLLFSGISIAVYGLLMSIKSFHENTSDMITQPTKMFRPTTALLLASMIAIVLIISSVIKDWFGLAGLIAISAVTGLADVHAPTVAVATLVATGKLATSSAVIPILVAFSVNSLTKAFMAIMKGTRQFWQPVSLGLLIQVIFTWLGWSFTL</sequence>
<dbReference type="InterPro" id="IPR025105">
    <property type="entry name" value="DUF4010"/>
</dbReference>
<comment type="caution">
    <text evidence="4">The sequence shown here is derived from an EMBL/GenBank/DDBJ whole genome shotgun (WGS) entry which is preliminary data.</text>
</comment>
<keyword evidence="5" id="KW-1185">Reference proteome</keyword>
<feature type="transmembrane region" description="Helical" evidence="1">
    <location>
        <begin position="197"/>
        <end position="219"/>
    </location>
</feature>